<sequence length="424" mass="48198">MKLLKLLNRYQRRFYPVTIRRASYIKQSNYYVQLISGVTRLNTSLLFGLNCQRQRDRRLHLVGGIKKDQQLTVDPELITRCENAIKILQADGVIYIIPLGQFIHRPRSSESQGPLNNDVVNRSPLLQESDVFFKVSIPPQRQNPSQLRIATKRLNSTVKTVTPTPHLQIEGDAVPKPCVEVEKVDVAVGPDESCLYASLESAPQKQTEKIKMIQNSTQTKKCFGRTVEIQVSVEDDNLIGSFRVVTRRRNRVQNQNQSLSEFNDGGDCNAEQATESTTNNQIVCSSSPYTQISSTPSQILLSFSKYRLEVCVKKEGYVPAMCVLDERLISKWRVRRPPVIRSWLVYKHHVGDWEKRGEGDISLTNPSSTNTESDKFLGFHVRLLFTPTSAESWEPGGRFLFCTYPNAVHRESDVLDYTTTEAAM</sequence>
<accession>A0ABN7NJ79</accession>
<comment type="caution">
    <text evidence="2">The sequence shown here is derived from an EMBL/GenBank/DDBJ whole genome shotgun (WGS) entry which is preliminary data.</text>
</comment>
<protein>
    <submittedName>
        <fullName evidence="2">Uncharacterized protein</fullName>
    </submittedName>
</protein>
<evidence type="ECO:0000313" key="2">
    <source>
        <dbReference type="EMBL" id="CAG2054697.1"/>
    </source>
</evidence>
<dbReference type="Proteomes" id="UP001153148">
    <property type="component" value="Unassembled WGS sequence"/>
</dbReference>
<dbReference type="EMBL" id="CAJPIN010001626">
    <property type="protein sequence ID" value="CAG2054697.1"/>
    <property type="molecule type" value="Genomic_DNA"/>
</dbReference>
<proteinExistence type="predicted"/>
<organism evidence="2 3">
    <name type="scientific">Timema podura</name>
    <name type="common">Walking stick</name>
    <dbReference type="NCBI Taxonomy" id="61482"/>
    <lineage>
        <taxon>Eukaryota</taxon>
        <taxon>Metazoa</taxon>
        <taxon>Ecdysozoa</taxon>
        <taxon>Arthropoda</taxon>
        <taxon>Hexapoda</taxon>
        <taxon>Insecta</taxon>
        <taxon>Pterygota</taxon>
        <taxon>Neoptera</taxon>
        <taxon>Polyneoptera</taxon>
        <taxon>Phasmatodea</taxon>
        <taxon>Timematodea</taxon>
        <taxon>Timematoidea</taxon>
        <taxon>Timematidae</taxon>
        <taxon>Timema</taxon>
    </lineage>
</organism>
<reference evidence="2" key="1">
    <citation type="submission" date="2021-03" db="EMBL/GenBank/DDBJ databases">
        <authorList>
            <person name="Tran Van P."/>
        </authorList>
    </citation>
    <scope>NUCLEOTIDE SEQUENCE</scope>
</reference>
<evidence type="ECO:0000256" key="1">
    <source>
        <dbReference type="SAM" id="MobiDB-lite"/>
    </source>
</evidence>
<evidence type="ECO:0000313" key="3">
    <source>
        <dbReference type="Proteomes" id="UP001153148"/>
    </source>
</evidence>
<keyword evidence="3" id="KW-1185">Reference proteome</keyword>
<gene>
    <name evidence="2" type="ORF">TPAB3V08_LOCUS1718</name>
</gene>
<feature type="region of interest" description="Disordered" evidence="1">
    <location>
        <begin position="256"/>
        <end position="279"/>
    </location>
</feature>
<name>A0ABN7NJ79_TIMPD</name>